<keyword evidence="8 18" id="KW-0418">Kinase</keyword>
<keyword evidence="7 14" id="KW-0547">Nucleotide-binding</keyword>
<evidence type="ECO:0000256" key="1">
    <source>
        <dbReference type="ARBA" id="ARBA00001946"/>
    </source>
</evidence>
<evidence type="ECO:0000256" key="9">
    <source>
        <dbReference type="ARBA" id="ARBA00022837"/>
    </source>
</evidence>
<evidence type="ECO:0000256" key="13">
    <source>
        <dbReference type="ARBA" id="ARBA00048679"/>
    </source>
</evidence>
<evidence type="ECO:0000256" key="3">
    <source>
        <dbReference type="ARBA" id="ARBA00022527"/>
    </source>
</evidence>
<dbReference type="PROSITE" id="PS50011">
    <property type="entry name" value="PROTEIN_KINASE_DOM"/>
    <property type="match status" value="1"/>
</dbReference>
<comment type="similarity">
    <text evidence="11">Belongs to the protein kinase superfamily. Ser/Thr protein kinase family. CDPK subfamily.</text>
</comment>
<comment type="caution">
    <text evidence="18">The sequence shown here is derived from an EMBL/GenBank/DDBJ whole genome shotgun (WGS) entry which is preliminary data.</text>
</comment>
<keyword evidence="16" id="KW-0472">Membrane</keyword>
<evidence type="ECO:0000313" key="18">
    <source>
        <dbReference type="EMBL" id="KAG5186252.1"/>
    </source>
</evidence>
<evidence type="ECO:0000256" key="4">
    <source>
        <dbReference type="ARBA" id="ARBA00022679"/>
    </source>
</evidence>
<dbReference type="SMART" id="SM00220">
    <property type="entry name" value="S_TKc"/>
    <property type="match status" value="1"/>
</dbReference>
<dbReference type="EC" id="2.7.11.1" evidence="2"/>
<protein>
    <recommendedName>
        <fullName evidence="2">non-specific serine/threonine protein kinase</fullName>
        <ecNumber evidence="2">2.7.11.1</ecNumber>
    </recommendedName>
</protein>
<evidence type="ECO:0000256" key="11">
    <source>
        <dbReference type="ARBA" id="ARBA00024334"/>
    </source>
</evidence>
<dbReference type="PROSITE" id="PS00107">
    <property type="entry name" value="PROTEIN_KINASE_ATP"/>
    <property type="match status" value="1"/>
</dbReference>
<proteinExistence type="inferred from homology"/>
<evidence type="ECO:0000256" key="15">
    <source>
        <dbReference type="RuleBase" id="RU000304"/>
    </source>
</evidence>
<evidence type="ECO:0000313" key="19">
    <source>
        <dbReference type="Proteomes" id="UP000664859"/>
    </source>
</evidence>
<gene>
    <name evidence="18" type="ORF">JKP88DRAFT_346495</name>
</gene>
<dbReference type="SUPFAM" id="SSF56112">
    <property type="entry name" value="Protein kinase-like (PK-like)"/>
    <property type="match status" value="1"/>
</dbReference>
<comment type="catalytic activity">
    <reaction evidence="13">
        <text>L-seryl-[protein] + ATP = O-phospho-L-seryl-[protein] + ADP + H(+)</text>
        <dbReference type="Rhea" id="RHEA:17989"/>
        <dbReference type="Rhea" id="RHEA-COMP:9863"/>
        <dbReference type="Rhea" id="RHEA-COMP:11604"/>
        <dbReference type="ChEBI" id="CHEBI:15378"/>
        <dbReference type="ChEBI" id="CHEBI:29999"/>
        <dbReference type="ChEBI" id="CHEBI:30616"/>
        <dbReference type="ChEBI" id="CHEBI:83421"/>
        <dbReference type="ChEBI" id="CHEBI:456216"/>
        <dbReference type="EC" id="2.7.11.1"/>
    </reaction>
</comment>
<evidence type="ECO:0000256" key="14">
    <source>
        <dbReference type="PROSITE-ProRule" id="PRU10141"/>
    </source>
</evidence>
<dbReference type="GO" id="GO:0046872">
    <property type="term" value="F:metal ion binding"/>
    <property type="evidence" value="ECO:0007669"/>
    <property type="project" value="UniProtKB-KW"/>
</dbReference>
<dbReference type="FunFam" id="1.10.510.10:FF:000571">
    <property type="entry name" value="Maternal embryonic leucine zipper kinase"/>
    <property type="match status" value="1"/>
</dbReference>
<dbReference type="InterPro" id="IPR008271">
    <property type="entry name" value="Ser/Thr_kinase_AS"/>
</dbReference>
<dbReference type="GO" id="GO:0005524">
    <property type="term" value="F:ATP binding"/>
    <property type="evidence" value="ECO:0007669"/>
    <property type="project" value="UniProtKB-UniRule"/>
</dbReference>
<dbReference type="PROSITE" id="PS00108">
    <property type="entry name" value="PROTEIN_KINASE_ST"/>
    <property type="match status" value="1"/>
</dbReference>
<dbReference type="Gene3D" id="6.10.140.620">
    <property type="match status" value="1"/>
</dbReference>
<dbReference type="FunFam" id="3.30.200.20:FF:000315">
    <property type="entry name" value="Calcium-dependent protein kinase 3"/>
    <property type="match status" value="1"/>
</dbReference>
<dbReference type="Gene3D" id="3.30.200.20">
    <property type="entry name" value="Phosphorylase Kinase, domain 1"/>
    <property type="match status" value="1"/>
</dbReference>
<keyword evidence="16" id="KW-0812">Transmembrane</keyword>
<comment type="catalytic activity">
    <reaction evidence="12">
        <text>L-threonyl-[protein] + ATP = O-phospho-L-threonyl-[protein] + ADP + H(+)</text>
        <dbReference type="Rhea" id="RHEA:46608"/>
        <dbReference type="Rhea" id="RHEA-COMP:11060"/>
        <dbReference type="Rhea" id="RHEA-COMP:11605"/>
        <dbReference type="ChEBI" id="CHEBI:15378"/>
        <dbReference type="ChEBI" id="CHEBI:30013"/>
        <dbReference type="ChEBI" id="CHEBI:30616"/>
        <dbReference type="ChEBI" id="CHEBI:61977"/>
        <dbReference type="ChEBI" id="CHEBI:456216"/>
        <dbReference type="EC" id="2.7.11.1"/>
    </reaction>
</comment>
<keyword evidence="3 15" id="KW-0723">Serine/threonine-protein kinase</keyword>
<dbReference type="InterPro" id="IPR017441">
    <property type="entry name" value="Protein_kinase_ATP_BS"/>
</dbReference>
<dbReference type="AlphaFoldDB" id="A0A836CHL2"/>
<evidence type="ECO:0000256" key="7">
    <source>
        <dbReference type="ARBA" id="ARBA00022741"/>
    </source>
</evidence>
<accession>A0A836CHL2</accession>
<evidence type="ECO:0000256" key="16">
    <source>
        <dbReference type="SAM" id="Phobius"/>
    </source>
</evidence>
<dbReference type="Gene3D" id="1.10.510.10">
    <property type="entry name" value="Transferase(Phosphotransferase) domain 1"/>
    <property type="match status" value="1"/>
</dbReference>
<keyword evidence="4" id="KW-0808">Transferase</keyword>
<evidence type="ECO:0000259" key="17">
    <source>
        <dbReference type="PROSITE" id="PS50011"/>
    </source>
</evidence>
<dbReference type="Proteomes" id="UP000664859">
    <property type="component" value="Unassembled WGS sequence"/>
</dbReference>
<evidence type="ECO:0000256" key="8">
    <source>
        <dbReference type="ARBA" id="ARBA00022777"/>
    </source>
</evidence>
<feature type="transmembrane region" description="Helical" evidence="16">
    <location>
        <begin position="226"/>
        <end position="244"/>
    </location>
</feature>
<comment type="cofactor">
    <cofactor evidence="1">
        <name>Mg(2+)</name>
        <dbReference type="ChEBI" id="CHEBI:18420"/>
    </cofactor>
</comment>
<reference evidence="18" key="1">
    <citation type="submission" date="2021-02" db="EMBL/GenBank/DDBJ databases">
        <title>First Annotated Genome of the Yellow-green Alga Tribonema minus.</title>
        <authorList>
            <person name="Mahan K.M."/>
        </authorList>
    </citation>
    <scope>NUCLEOTIDE SEQUENCE</scope>
    <source>
        <strain evidence="18">UTEX B ZZ1240</strain>
    </source>
</reference>
<dbReference type="InterPro" id="IPR011009">
    <property type="entry name" value="Kinase-like_dom_sf"/>
</dbReference>
<keyword evidence="16" id="KW-1133">Transmembrane helix</keyword>
<feature type="domain" description="Protein kinase" evidence="17">
    <location>
        <begin position="44"/>
        <end position="301"/>
    </location>
</feature>
<sequence>MGSSQSNEGNSDAAALDGKQPDAFDGISSLVFPTFEDHHIEKKYELGAVLGAGAFAEVRLATYKKTGTTYAVKCIKKQGLDELTKADLMDEVAVLREMAHPNVVNVYQFYPREKDHFYVIMEYMKGGELFERIVAKQVYTEKEARAVCRVLLATVRYLHDHDVVHRDLKPDNLLLTSDADDANIKLADFGFAKKLDGQKLTQLCGTPNYIAPEILLHEPYGVTVDMWSLGCIIYILLGGYLPFVDDNQTRLFRKIRNGAYSFHPEYWSDISDEAKDLIRGCLNVDAEKRLTAAQAMEHPWLAVSDDCLGGNCLDKSLERLQLFNARRKLRGAIRTVMTARHCARQWNAVADDKPTAPAS</sequence>
<keyword evidence="9" id="KW-0106">Calcium</keyword>
<dbReference type="CDD" id="cd05117">
    <property type="entry name" value="STKc_CAMK"/>
    <property type="match status" value="1"/>
</dbReference>
<evidence type="ECO:0000256" key="2">
    <source>
        <dbReference type="ARBA" id="ARBA00012513"/>
    </source>
</evidence>
<dbReference type="InterPro" id="IPR000719">
    <property type="entry name" value="Prot_kinase_dom"/>
</dbReference>
<keyword evidence="5" id="KW-0479">Metal-binding</keyword>
<feature type="binding site" evidence="14">
    <location>
        <position position="77"/>
    </location>
    <ligand>
        <name>ATP</name>
        <dbReference type="ChEBI" id="CHEBI:30616"/>
    </ligand>
</feature>
<evidence type="ECO:0000256" key="12">
    <source>
        <dbReference type="ARBA" id="ARBA00047899"/>
    </source>
</evidence>
<keyword evidence="19" id="KW-1185">Reference proteome</keyword>
<organism evidence="18 19">
    <name type="scientific">Tribonema minus</name>
    <dbReference type="NCBI Taxonomy" id="303371"/>
    <lineage>
        <taxon>Eukaryota</taxon>
        <taxon>Sar</taxon>
        <taxon>Stramenopiles</taxon>
        <taxon>Ochrophyta</taxon>
        <taxon>PX clade</taxon>
        <taxon>Xanthophyceae</taxon>
        <taxon>Tribonematales</taxon>
        <taxon>Tribonemataceae</taxon>
        <taxon>Tribonema</taxon>
    </lineage>
</organism>
<dbReference type="Pfam" id="PF00069">
    <property type="entry name" value="Pkinase"/>
    <property type="match status" value="1"/>
</dbReference>
<name>A0A836CHL2_9STRA</name>
<dbReference type="GO" id="GO:0004674">
    <property type="term" value="F:protein serine/threonine kinase activity"/>
    <property type="evidence" value="ECO:0007669"/>
    <property type="project" value="UniProtKB-KW"/>
</dbReference>
<dbReference type="EMBL" id="JAFCMP010000112">
    <property type="protein sequence ID" value="KAG5186252.1"/>
    <property type="molecule type" value="Genomic_DNA"/>
</dbReference>
<keyword evidence="10 14" id="KW-0067">ATP-binding</keyword>
<evidence type="ECO:0000256" key="5">
    <source>
        <dbReference type="ARBA" id="ARBA00022723"/>
    </source>
</evidence>
<evidence type="ECO:0000256" key="6">
    <source>
        <dbReference type="ARBA" id="ARBA00022737"/>
    </source>
</evidence>
<keyword evidence="6" id="KW-0677">Repeat</keyword>
<evidence type="ECO:0000256" key="10">
    <source>
        <dbReference type="ARBA" id="ARBA00022840"/>
    </source>
</evidence>
<dbReference type="PANTHER" id="PTHR24347">
    <property type="entry name" value="SERINE/THREONINE-PROTEIN KINASE"/>
    <property type="match status" value="1"/>
</dbReference>
<dbReference type="OrthoDB" id="193931at2759"/>